<dbReference type="EMBL" id="MU167415">
    <property type="protein sequence ID" value="KAG0140864.1"/>
    <property type="molecule type" value="Genomic_DNA"/>
</dbReference>
<proteinExistence type="predicted"/>
<organism evidence="1 2">
    <name type="scientific">Cronartium quercuum f. sp. fusiforme G11</name>
    <dbReference type="NCBI Taxonomy" id="708437"/>
    <lineage>
        <taxon>Eukaryota</taxon>
        <taxon>Fungi</taxon>
        <taxon>Dikarya</taxon>
        <taxon>Basidiomycota</taxon>
        <taxon>Pucciniomycotina</taxon>
        <taxon>Pucciniomycetes</taxon>
        <taxon>Pucciniales</taxon>
        <taxon>Coleosporiaceae</taxon>
        <taxon>Cronartium</taxon>
    </lineage>
</organism>
<sequence length="55" mass="6425">VRDLEADKNDELFYENLCQAGPVNSISQRSFKSIVNVIYLNLNRKNMINQILRAR</sequence>
<dbReference type="Proteomes" id="UP000886653">
    <property type="component" value="Unassembled WGS sequence"/>
</dbReference>
<dbReference type="AlphaFoldDB" id="A0A9P6N743"/>
<evidence type="ECO:0000313" key="1">
    <source>
        <dbReference type="EMBL" id="KAG0140864.1"/>
    </source>
</evidence>
<gene>
    <name evidence="1" type="ORF">CROQUDRAFT_664622</name>
</gene>
<keyword evidence="2" id="KW-1185">Reference proteome</keyword>
<comment type="caution">
    <text evidence="1">The sequence shown here is derived from an EMBL/GenBank/DDBJ whole genome shotgun (WGS) entry which is preliminary data.</text>
</comment>
<evidence type="ECO:0000313" key="2">
    <source>
        <dbReference type="Proteomes" id="UP000886653"/>
    </source>
</evidence>
<reference evidence="1" key="1">
    <citation type="submission" date="2013-11" db="EMBL/GenBank/DDBJ databases">
        <title>Genome sequence of the fusiform rust pathogen reveals effectors for host alternation and coevolution with pine.</title>
        <authorList>
            <consortium name="DOE Joint Genome Institute"/>
            <person name="Smith K."/>
            <person name="Pendleton A."/>
            <person name="Kubisiak T."/>
            <person name="Anderson C."/>
            <person name="Salamov A."/>
            <person name="Aerts A."/>
            <person name="Riley R."/>
            <person name="Clum A."/>
            <person name="Lindquist E."/>
            <person name="Ence D."/>
            <person name="Campbell M."/>
            <person name="Kronenberg Z."/>
            <person name="Feau N."/>
            <person name="Dhillon B."/>
            <person name="Hamelin R."/>
            <person name="Burleigh J."/>
            <person name="Smith J."/>
            <person name="Yandell M."/>
            <person name="Nelson C."/>
            <person name="Grigoriev I."/>
            <person name="Davis J."/>
        </authorList>
    </citation>
    <scope>NUCLEOTIDE SEQUENCE</scope>
    <source>
        <strain evidence="1">G11</strain>
    </source>
</reference>
<name>A0A9P6N743_9BASI</name>
<accession>A0A9P6N743</accession>
<protein>
    <submittedName>
        <fullName evidence="1">Uncharacterized protein</fullName>
    </submittedName>
</protein>
<feature type="non-terminal residue" evidence="1">
    <location>
        <position position="1"/>
    </location>
</feature>